<evidence type="ECO:0000313" key="11">
    <source>
        <dbReference type="EMBL" id="KHJ76913.1"/>
    </source>
</evidence>
<dbReference type="Gene3D" id="3.90.550.50">
    <property type="match status" value="1"/>
</dbReference>
<keyword evidence="6" id="KW-0735">Signal-anchor</keyword>
<dbReference type="AlphaFoldDB" id="A0A0B1RUZ9"/>
<dbReference type="OrthoDB" id="5957813at2759"/>
<comment type="similarity">
    <text evidence="2 10">Belongs to the glycosyltransferase 31 family.</text>
</comment>
<dbReference type="GO" id="GO:0008194">
    <property type="term" value="F:UDP-glycosyltransferase activity"/>
    <property type="evidence" value="ECO:0007669"/>
    <property type="project" value="TreeGrafter"/>
</dbReference>
<evidence type="ECO:0000256" key="9">
    <source>
        <dbReference type="ARBA" id="ARBA00023136"/>
    </source>
</evidence>
<evidence type="ECO:0000313" key="12">
    <source>
        <dbReference type="Proteomes" id="UP000053660"/>
    </source>
</evidence>
<proteinExistence type="inferred from homology"/>
<keyword evidence="12" id="KW-1185">Reference proteome</keyword>
<dbReference type="EC" id="2.4.1.-" evidence="10"/>
<evidence type="ECO:0000256" key="2">
    <source>
        <dbReference type="ARBA" id="ARBA00008661"/>
    </source>
</evidence>
<keyword evidence="5" id="KW-0812">Transmembrane</keyword>
<keyword evidence="7" id="KW-1133">Transmembrane helix</keyword>
<dbReference type="Proteomes" id="UP000053660">
    <property type="component" value="Unassembled WGS sequence"/>
</dbReference>
<keyword evidence="9" id="KW-0472">Membrane</keyword>
<evidence type="ECO:0000256" key="1">
    <source>
        <dbReference type="ARBA" id="ARBA00004323"/>
    </source>
</evidence>
<dbReference type="GO" id="GO:0006493">
    <property type="term" value="P:protein O-linked glycosylation"/>
    <property type="evidence" value="ECO:0007669"/>
    <property type="project" value="TreeGrafter"/>
</dbReference>
<gene>
    <name evidence="11" type="ORF">OESDEN_23467</name>
</gene>
<dbReference type="PANTHER" id="PTHR11214:SF349">
    <property type="entry name" value="BETA-1,3-GALACTOSYLTRANSFERASE BRN"/>
    <property type="match status" value="1"/>
</dbReference>
<dbReference type="GO" id="GO:0016758">
    <property type="term" value="F:hexosyltransferase activity"/>
    <property type="evidence" value="ECO:0007669"/>
    <property type="project" value="InterPro"/>
</dbReference>
<accession>A0A0B1RUZ9</accession>
<keyword evidence="3 10" id="KW-0328">Glycosyltransferase</keyword>
<name>A0A0B1RUZ9_OESDE</name>
<sequence length="251" mass="28875">MFRVFRSNTFFLTLACKNLFQQRNAIRKTWGLHRGTVRVVFIVGVKSDAATVTSHTLPEEIRVNKDILHVDVVDTYRNNTLKFFHSISYAFTPSKGCPVPDFVLLVDDDYMVSVNGLLEHIDEKNISEHLYEGWRFDTSPFRVRLHKHAVSLAAYPFDRYPPYISAGAVLMSRKTVLHFYYAMQLVTFYSFDDIYAGILAYLLKIPPTHNDAFVFWSRSIDAEEWRSGKVLAAHGYSDIQLISEYPMVAGT</sequence>
<comment type="subcellular location">
    <subcellularLocation>
        <location evidence="1 10">Golgi apparatus membrane</location>
        <topology evidence="1 10">Single-pass type II membrane protein</topology>
    </subcellularLocation>
</comment>
<dbReference type="GO" id="GO:0000139">
    <property type="term" value="C:Golgi membrane"/>
    <property type="evidence" value="ECO:0007669"/>
    <property type="project" value="UniProtKB-SubCell"/>
</dbReference>
<evidence type="ECO:0000256" key="6">
    <source>
        <dbReference type="ARBA" id="ARBA00022968"/>
    </source>
</evidence>
<organism evidence="11 12">
    <name type="scientific">Oesophagostomum dentatum</name>
    <name type="common">Nodular worm</name>
    <dbReference type="NCBI Taxonomy" id="61180"/>
    <lineage>
        <taxon>Eukaryota</taxon>
        <taxon>Metazoa</taxon>
        <taxon>Ecdysozoa</taxon>
        <taxon>Nematoda</taxon>
        <taxon>Chromadorea</taxon>
        <taxon>Rhabditida</taxon>
        <taxon>Rhabditina</taxon>
        <taxon>Rhabditomorpha</taxon>
        <taxon>Strongyloidea</taxon>
        <taxon>Strongylidae</taxon>
        <taxon>Oesophagostomum</taxon>
    </lineage>
</organism>
<evidence type="ECO:0000256" key="3">
    <source>
        <dbReference type="ARBA" id="ARBA00022676"/>
    </source>
</evidence>
<keyword evidence="8 10" id="KW-0333">Golgi apparatus</keyword>
<reference evidence="11 12" key="1">
    <citation type="submission" date="2014-03" db="EMBL/GenBank/DDBJ databases">
        <title>Draft genome of the hookworm Oesophagostomum dentatum.</title>
        <authorList>
            <person name="Mitreva M."/>
        </authorList>
    </citation>
    <scope>NUCLEOTIDE SEQUENCE [LARGE SCALE GENOMIC DNA]</scope>
    <source>
        <strain evidence="11 12">OD-Hann</strain>
    </source>
</reference>
<dbReference type="Pfam" id="PF01762">
    <property type="entry name" value="Galactosyl_T"/>
    <property type="match status" value="1"/>
</dbReference>
<keyword evidence="4 11" id="KW-0808">Transferase</keyword>
<evidence type="ECO:0000256" key="8">
    <source>
        <dbReference type="ARBA" id="ARBA00023034"/>
    </source>
</evidence>
<dbReference type="InterPro" id="IPR002659">
    <property type="entry name" value="Glyco_trans_31"/>
</dbReference>
<dbReference type="PANTHER" id="PTHR11214">
    <property type="entry name" value="BETA-1,3-N-ACETYLGLUCOSAMINYLTRANSFERASE"/>
    <property type="match status" value="1"/>
</dbReference>
<dbReference type="EMBL" id="KN611284">
    <property type="protein sequence ID" value="KHJ76913.1"/>
    <property type="molecule type" value="Genomic_DNA"/>
</dbReference>
<evidence type="ECO:0000256" key="10">
    <source>
        <dbReference type="RuleBase" id="RU363063"/>
    </source>
</evidence>
<protein>
    <recommendedName>
        <fullName evidence="10">Hexosyltransferase</fullName>
        <ecNumber evidence="10">2.4.1.-</ecNumber>
    </recommendedName>
</protein>
<evidence type="ECO:0000256" key="5">
    <source>
        <dbReference type="ARBA" id="ARBA00022692"/>
    </source>
</evidence>
<evidence type="ECO:0000256" key="7">
    <source>
        <dbReference type="ARBA" id="ARBA00022989"/>
    </source>
</evidence>
<evidence type="ECO:0000256" key="4">
    <source>
        <dbReference type="ARBA" id="ARBA00022679"/>
    </source>
</evidence>